<dbReference type="SUPFAM" id="SSF53623">
    <property type="entry name" value="MurD-like peptide ligases, catalytic domain"/>
    <property type="match status" value="1"/>
</dbReference>
<dbReference type="InterPro" id="IPR036565">
    <property type="entry name" value="Mur-like_cat_sf"/>
</dbReference>
<comment type="caution">
    <text evidence="3">The sequence shown here is derived from an EMBL/GenBank/DDBJ whole genome shotgun (WGS) entry which is preliminary data.</text>
</comment>
<keyword evidence="3" id="KW-0436">Ligase</keyword>
<gene>
    <name evidence="3" type="ORF">UX05_C0007G0018</name>
</gene>
<dbReference type="GO" id="GO:0005524">
    <property type="term" value="F:ATP binding"/>
    <property type="evidence" value="ECO:0007669"/>
    <property type="project" value="InterPro"/>
</dbReference>
<name>A0A0G1M3L2_9BACT</name>
<dbReference type="EMBL" id="LCKS01000007">
    <property type="protein sequence ID" value="KKU02789.1"/>
    <property type="molecule type" value="Genomic_DNA"/>
</dbReference>
<dbReference type="Proteomes" id="UP000034264">
    <property type="component" value="Unassembled WGS sequence"/>
</dbReference>
<sequence length="335" mass="37015">MIGVTGTDGKTTTCHLIYEMLKAAGKKVALVSTVAAYIGDEQIDTGFHVTTPDAKFLQLLIKRIVETGMEYLVLEVTSHGLDQHRVLGCNFMVGVVTNITHEHLDYHGSFAKYKATKMKLLRMAKHPIFRYAKTRIKVTNPALAGEYNKYNIGAAIAVAKIFNLQFSIIKKTIDNFAGVPGRMEEIKLGQPFRAIVDFAHTPNALEQVLKTLSAQRSAHKKLILAFGCAGLRDHTKRPMMGKIARKLADVVIVTAEDPRTEKLDDIYRQITAVGGEVFRVDDRQLAINKAVSLAKPGDIVVVTGKGHEKSMCFGTTEYPWSDREAVIKAIGKYAN</sequence>
<evidence type="ECO:0000313" key="3">
    <source>
        <dbReference type="EMBL" id="KKU02789.1"/>
    </source>
</evidence>
<reference evidence="3 4" key="1">
    <citation type="journal article" date="2015" name="Nature">
        <title>rRNA introns, odd ribosomes, and small enigmatic genomes across a large radiation of phyla.</title>
        <authorList>
            <person name="Brown C.T."/>
            <person name="Hug L.A."/>
            <person name="Thomas B.C."/>
            <person name="Sharon I."/>
            <person name="Castelle C.J."/>
            <person name="Singh A."/>
            <person name="Wilkins M.J."/>
            <person name="Williams K.H."/>
            <person name="Banfield J.F."/>
        </authorList>
    </citation>
    <scope>NUCLEOTIDE SEQUENCE [LARGE SCALE GENOMIC DNA]</scope>
</reference>
<organism evidence="3 4">
    <name type="scientific">Candidatus Amesbacteria bacterium GW2011_GWC2_45_19</name>
    <dbReference type="NCBI Taxonomy" id="1618366"/>
    <lineage>
        <taxon>Bacteria</taxon>
        <taxon>Candidatus Amesiibacteriota</taxon>
    </lineage>
</organism>
<accession>A0A0G1M3L2</accession>
<dbReference type="PANTHER" id="PTHR23135:SF4">
    <property type="entry name" value="UDP-N-ACETYLMURAMOYL-L-ALANYL-D-GLUTAMATE--2,6-DIAMINOPIMELATE LIGASE MURE HOMOLOG, CHLOROPLASTIC"/>
    <property type="match status" value="1"/>
</dbReference>
<dbReference type="Pfam" id="PF02875">
    <property type="entry name" value="Mur_ligase_C"/>
    <property type="match status" value="1"/>
</dbReference>
<proteinExistence type="predicted"/>
<evidence type="ECO:0000259" key="2">
    <source>
        <dbReference type="Pfam" id="PF08245"/>
    </source>
</evidence>
<dbReference type="SUPFAM" id="SSF53244">
    <property type="entry name" value="MurD-like peptide ligases, peptide-binding domain"/>
    <property type="match status" value="1"/>
</dbReference>
<dbReference type="GO" id="GO:0016881">
    <property type="term" value="F:acid-amino acid ligase activity"/>
    <property type="evidence" value="ECO:0007669"/>
    <property type="project" value="InterPro"/>
</dbReference>
<feature type="domain" description="Mur ligase C-terminal" evidence="1">
    <location>
        <begin position="181"/>
        <end position="306"/>
    </location>
</feature>
<dbReference type="Pfam" id="PF08245">
    <property type="entry name" value="Mur_ligase_M"/>
    <property type="match status" value="1"/>
</dbReference>
<dbReference type="AlphaFoldDB" id="A0A0G1M3L2"/>
<dbReference type="Gene3D" id="3.40.1190.10">
    <property type="entry name" value="Mur-like, catalytic domain"/>
    <property type="match status" value="2"/>
</dbReference>
<evidence type="ECO:0000313" key="4">
    <source>
        <dbReference type="Proteomes" id="UP000034264"/>
    </source>
</evidence>
<dbReference type="InterPro" id="IPR013221">
    <property type="entry name" value="Mur_ligase_cen"/>
</dbReference>
<evidence type="ECO:0000259" key="1">
    <source>
        <dbReference type="Pfam" id="PF02875"/>
    </source>
</evidence>
<dbReference type="InterPro" id="IPR036615">
    <property type="entry name" value="Mur_ligase_C_dom_sf"/>
</dbReference>
<dbReference type="Gene3D" id="3.90.190.20">
    <property type="entry name" value="Mur ligase, C-terminal domain"/>
    <property type="match status" value="1"/>
</dbReference>
<feature type="domain" description="Mur ligase central" evidence="2">
    <location>
        <begin position="4"/>
        <end position="125"/>
    </location>
</feature>
<dbReference type="InterPro" id="IPR004101">
    <property type="entry name" value="Mur_ligase_C"/>
</dbReference>
<dbReference type="PANTHER" id="PTHR23135">
    <property type="entry name" value="MUR LIGASE FAMILY MEMBER"/>
    <property type="match status" value="1"/>
</dbReference>
<protein>
    <submittedName>
        <fullName evidence="3">UDP-N-acetylmuramoyl-L-alanyl-D-glutamate-2, 6-diaminopimelate ligase</fullName>
    </submittedName>
</protein>